<feature type="transmembrane region" description="Helical" evidence="6">
    <location>
        <begin position="241"/>
        <end position="258"/>
    </location>
</feature>
<dbReference type="Proteomes" id="UP000187735">
    <property type="component" value="Chromosome"/>
</dbReference>
<dbReference type="EMBL" id="CP017641">
    <property type="protein sequence ID" value="APZ90787.1"/>
    <property type="molecule type" value="Genomic_DNA"/>
</dbReference>
<dbReference type="GO" id="GO:0016020">
    <property type="term" value="C:membrane"/>
    <property type="evidence" value="ECO:0007669"/>
    <property type="project" value="UniProtKB-SubCell"/>
</dbReference>
<feature type="transmembrane region" description="Helical" evidence="6">
    <location>
        <begin position="6"/>
        <end position="27"/>
    </location>
</feature>
<feature type="transmembrane region" description="Helical" evidence="6">
    <location>
        <begin position="204"/>
        <end position="221"/>
    </location>
</feature>
<evidence type="ECO:0000256" key="1">
    <source>
        <dbReference type="ARBA" id="ARBA00004141"/>
    </source>
</evidence>
<gene>
    <name evidence="7" type="ORF">Fuma_00371</name>
</gene>
<sequence>MDTIVAHIMTLLMLTLLQAVLGFDNLLYISIESKRVEADKQSFVRKWGIGLAIILRILLLIVVTQAIQHFQDPFTELHWDAISYDLNVHALIVLIGGAFIIYTAIKEISHMLADHDLTAATNTDEKRSVGSALFWIITMNLVFSFDSILSAIALASTPSEVDGVRAQTIETGGMIIMSLAVIFSGVLMIWLSDRVSDFLQKNRMYEVLGLFILFIVGIMLVSEGGHLAHLKLFGYAVEPMAKSTFYFVLAVLILVDLVQGRYQKKLLAVQAAAAKKTPT</sequence>
<evidence type="ECO:0000256" key="3">
    <source>
        <dbReference type="ARBA" id="ARBA00022692"/>
    </source>
</evidence>
<evidence type="ECO:0000313" key="7">
    <source>
        <dbReference type="EMBL" id="APZ90787.1"/>
    </source>
</evidence>
<proteinExistence type="inferred from homology"/>
<evidence type="ECO:0000313" key="8">
    <source>
        <dbReference type="Proteomes" id="UP000187735"/>
    </source>
</evidence>
<dbReference type="AlphaFoldDB" id="A0A1P8W9P9"/>
<dbReference type="PANTHER" id="PTHR30238">
    <property type="entry name" value="MEMBRANE BOUND PREDICTED REDOX MODULATOR"/>
    <property type="match status" value="1"/>
</dbReference>
<dbReference type="STRING" id="1891926.Fuma_00371"/>
<keyword evidence="3 6" id="KW-0812">Transmembrane</keyword>
<reference evidence="7 8" key="1">
    <citation type="journal article" date="2016" name="Front. Microbiol.">
        <title>Fuerstia marisgermanicae gen. nov., sp. nov., an Unusual Member of the Phylum Planctomycetes from the German Wadden Sea.</title>
        <authorList>
            <person name="Kohn T."/>
            <person name="Heuer A."/>
            <person name="Jogler M."/>
            <person name="Vollmers J."/>
            <person name="Boedeker C."/>
            <person name="Bunk B."/>
            <person name="Rast P."/>
            <person name="Borchert D."/>
            <person name="Glockner I."/>
            <person name="Freese H.M."/>
            <person name="Klenk H.P."/>
            <person name="Overmann J."/>
            <person name="Kaster A.K."/>
            <person name="Rohde M."/>
            <person name="Wiegand S."/>
            <person name="Jogler C."/>
        </authorList>
    </citation>
    <scope>NUCLEOTIDE SEQUENCE [LARGE SCALE GENOMIC DNA]</scope>
    <source>
        <strain evidence="7 8">NH11</strain>
    </source>
</reference>
<evidence type="ECO:0000256" key="4">
    <source>
        <dbReference type="ARBA" id="ARBA00022989"/>
    </source>
</evidence>
<dbReference type="RefSeq" id="WP_218922372.1">
    <property type="nucleotide sequence ID" value="NZ_CP017641.1"/>
</dbReference>
<organism evidence="7 8">
    <name type="scientific">Fuerstiella marisgermanici</name>
    <dbReference type="NCBI Taxonomy" id="1891926"/>
    <lineage>
        <taxon>Bacteria</taxon>
        <taxon>Pseudomonadati</taxon>
        <taxon>Planctomycetota</taxon>
        <taxon>Planctomycetia</taxon>
        <taxon>Planctomycetales</taxon>
        <taxon>Planctomycetaceae</taxon>
        <taxon>Fuerstiella</taxon>
    </lineage>
</organism>
<feature type="transmembrane region" description="Helical" evidence="6">
    <location>
        <begin position="47"/>
        <end position="67"/>
    </location>
</feature>
<dbReference type="InterPro" id="IPR005496">
    <property type="entry name" value="Integral_membrane_TerC"/>
</dbReference>
<feature type="transmembrane region" description="Helical" evidence="6">
    <location>
        <begin position="174"/>
        <end position="192"/>
    </location>
</feature>
<dbReference type="KEGG" id="fmr:Fuma_00371"/>
<name>A0A1P8W9P9_9PLAN</name>
<comment type="similarity">
    <text evidence="2">Belongs to the TerC family.</text>
</comment>
<evidence type="ECO:0000256" key="6">
    <source>
        <dbReference type="SAM" id="Phobius"/>
    </source>
</evidence>
<protein>
    <submittedName>
        <fullName evidence="7">Integral membrane protein, YjbE family</fullName>
    </submittedName>
</protein>
<keyword evidence="4 6" id="KW-1133">Transmembrane helix</keyword>
<keyword evidence="5 6" id="KW-0472">Membrane</keyword>
<keyword evidence="8" id="KW-1185">Reference proteome</keyword>
<evidence type="ECO:0000256" key="2">
    <source>
        <dbReference type="ARBA" id="ARBA00007511"/>
    </source>
</evidence>
<feature type="transmembrane region" description="Helical" evidence="6">
    <location>
        <begin position="132"/>
        <end position="154"/>
    </location>
</feature>
<feature type="transmembrane region" description="Helical" evidence="6">
    <location>
        <begin position="87"/>
        <end position="105"/>
    </location>
</feature>
<dbReference type="PANTHER" id="PTHR30238:SF4">
    <property type="entry name" value="SLL1022 PROTEIN"/>
    <property type="match status" value="1"/>
</dbReference>
<dbReference type="Pfam" id="PF03741">
    <property type="entry name" value="TerC"/>
    <property type="match status" value="1"/>
</dbReference>
<accession>A0A1P8W9P9</accession>
<evidence type="ECO:0000256" key="5">
    <source>
        <dbReference type="ARBA" id="ARBA00023136"/>
    </source>
</evidence>
<comment type="subcellular location">
    <subcellularLocation>
        <location evidence="1">Membrane</location>
        <topology evidence="1">Multi-pass membrane protein</topology>
    </subcellularLocation>
</comment>